<evidence type="ECO:0000313" key="2">
    <source>
        <dbReference type="Proteomes" id="UP000324065"/>
    </source>
</evidence>
<protein>
    <submittedName>
        <fullName evidence="1">Uncharacterized protein</fullName>
    </submittedName>
</protein>
<organism evidence="1 2">
    <name type="scientific">Roseospira marina</name>
    <dbReference type="NCBI Taxonomy" id="140057"/>
    <lineage>
        <taxon>Bacteria</taxon>
        <taxon>Pseudomonadati</taxon>
        <taxon>Pseudomonadota</taxon>
        <taxon>Alphaproteobacteria</taxon>
        <taxon>Rhodospirillales</taxon>
        <taxon>Rhodospirillaceae</taxon>
        <taxon>Roseospira</taxon>
    </lineage>
</organism>
<dbReference type="OrthoDB" id="5688154at2"/>
<proteinExistence type="predicted"/>
<dbReference type="AlphaFoldDB" id="A0A5M6I8H4"/>
<gene>
    <name evidence="1" type="ORF">F1188_16285</name>
</gene>
<sequence>MSYRKKPVVIRAMQATGTPDSNRAIIDWTRGSKTPASMDLNPFGEWQLSIATLEGSHWVGPDDFVIEGVAGEFYPCKPEIFYQTYDVVERAA</sequence>
<name>A0A5M6I8H4_9PROT</name>
<evidence type="ECO:0000313" key="1">
    <source>
        <dbReference type="EMBL" id="KAA5604442.1"/>
    </source>
</evidence>
<keyword evidence="2" id="KW-1185">Reference proteome</keyword>
<dbReference type="Proteomes" id="UP000324065">
    <property type="component" value="Unassembled WGS sequence"/>
</dbReference>
<dbReference type="EMBL" id="VWPJ01000018">
    <property type="protein sequence ID" value="KAA5604442.1"/>
    <property type="molecule type" value="Genomic_DNA"/>
</dbReference>
<comment type="caution">
    <text evidence="1">The sequence shown here is derived from an EMBL/GenBank/DDBJ whole genome shotgun (WGS) entry which is preliminary data.</text>
</comment>
<accession>A0A5M6I8H4</accession>
<reference evidence="1 2" key="1">
    <citation type="submission" date="2019-09" db="EMBL/GenBank/DDBJ databases">
        <title>Genome sequence of Roseospira marina, one of the more divergent members of the non-sulfur purple photosynthetic bacterial family, the Rhodospirillaceae.</title>
        <authorList>
            <person name="Meyer T."/>
            <person name="Kyndt J."/>
        </authorList>
    </citation>
    <scope>NUCLEOTIDE SEQUENCE [LARGE SCALE GENOMIC DNA]</scope>
    <source>
        <strain evidence="1 2">DSM 15113</strain>
    </source>
</reference>